<dbReference type="RefSeq" id="WP_151674396.1">
    <property type="nucleotide sequence ID" value="NZ_BKCG01000005.1"/>
</dbReference>
<dbReference type="CDD" id="cd00761">
    <property type="entry name" value="Glyco_tranf_GTA_type"/>
    <property type="match status" value="1"/>
</dbReference>
<dbReference type="OrthoDB" id="761861at2"/>
<dbReference type="GO" id="GO:0016740">
    <property type="term" value="F:transferase activity"/>
    <property type="evidence" value="ECO:0007669"/>
    <property type="project" value="UniProtKB-KW"/>
</dbReference>
<evidence type="ECO:0000313" key="2">
    <source>
        <dbReference type="EMBL" id="GER59932.1"/>
    </source>
</evidence>
<organism evidence="2 3">
    <name type="scientific">Patiriisocius marinus</name>
    <dbReference type="NCBI Taxonomy" id="1397112"/>
    <lineage>
        <taxon>Bacteria</taxon>
        <taxon>Pseudomonadati</taxon>
        <taxon>Bacteroidota</taxon>
        <taxon>Flavobacteriia</taxon>
        <taxon>Flavobacteriales</taxon>
        <taxon>Flavobacteriaceae</taxon>
        <taxon>Patiriisocius</taxon>
    </lineage>
</organism>
<comment type="caution">
    <text evidence="2">The sequence shown here is derived from an EMBL/GenBank/DDBJ whole genome shotgun (WGS) entry which is preliminary data.</text>
</comment>
<dbReference type="InterPro" id="IPR029044">
    <property type="entry name" value="Nucleotide-diphossugar_trans"/>
</dbReference>
<dbReference type="Proteomes" id="UP000326509">
    <property type="component" value="Unassembled WGS sequence"/>
</dbReference>
<dbReference type="Gene3D" id="3.90.550.10">
    <property type="entry name" value="Spore Coat Polysaccharide Biosynthesis Protein SpsA, Chain A"/>
    <property type="match status" value="1"/>
</dbReference>
<sequence length="301" mass="34272">MQQSLSILIPTYNYDVSQLVLELHRQGIASTIPFEITVYDDCSPTPVKRNNGINTLSNATFTVLDKNIGRSAIRNKLAKDANFDTLLFLDADTEIIRADFLSQYLTALKPESQIIYGGITYQKEIPSPSEILRWHYGHAREALPVSERMKAPHLRFLTLNFLIKKAVFDVLTFNEEIPNLRHEDTLFALDCKKNNINVAHIDNPVQHNGLESSETFLRKSMESVEALHMFVKEGLIDANETALSKKAASLKKSGIARFVLVFYKRAKNTMRSNLLSKKPSLRTFDVYRLGYYLELDTKKNA</sequence>
<gene>
    <name evidence="2" type="ORF">ULMA_20400</name>
</gene>
<dbReference type="AlphaFoldDB" id="A0A5J4IZI5"/>
<evidence type="ECO:0000259" key="1">
    <source>
        <dbReference type="Pfam" id="PF00535"/>
    </source>
</evidence>
<keyword evidence="3" id="KW-1185">Reference proteome</keyword>
<dbReference type="SUPFAM" id="SSF53448">
    <property type="entry name" value="Nucleotide-diphospho-sugar transferases"/>
    <property type="match status" value="1"/>
</dbReference>
<feature type="domain" description="Glycosyltransferase 2-like" evidence="1">
    <location>
        <begin position="6"/>
        <end position="124"/>
    </location>
</feature>
<keyword evidence="2" id="KW-0808">Transferase</keyword>
<name>A0A5J4IZI5_9FLAO</name>
<dbReference type="Pfam" id="PF00535">
    <property type="entry name" value="Glycos_transf_2"/>
    <property type="match status" value="1"/>
</dbReference>
<accession>A0A5J4IZI5</accession>
<proteinExistence type="predicted"/>
<dbReference type="InterPro" id="IPR001173">
    <property type="entry name" value="Glyco_trans_2-like"/>
</dbReference>
<protein>
    <submittedName>
        <fullName evidence="2">Glycosyl transferase</fullName>
    </submittedName>
</protein>
<evidence type="ECO:0000313" key="3">
    <source>
        <dbReference type="Proteomes" id="UP000326509"/>
    </source>
</evidence>
<dbReference type="EMBL" id="BKCG01000005">
    <property type="protein sequence ID" value="GER59932.1"/>
    <property type="molecule type" value="Genomic_DNA"/>
</dbReference>
<reference evidence="2 3" key="1">
    <citation type="submission" date="2019-08" db="EMBL/GenBank/DDBJ databases">
        <title>Draft genome sequence of Ulvibacter marinus type strain NBRC 109484.</title>
        <authorList>
            <person name="Kawano K."/>
            <person name="Ushijima N."/>
            <person name="Kihara M."/>
            <person name="Itoh H."/>
        </authorList>
    </citation>
    <scope>NUCLEOTIDE SEQUENCE [LARGE SCALE GENOMIC DNA]</scope>
    <source>
        <strain evidence="2 3">NBRC 109484</strain>
    </source>
</reference>